<accession>A0A521FYK6</accession>
<sequence length="151" mass="16701">MSYGGDGQKSGFPLLDLIEDSDAQFELRHFFTPDRFVKIAFVAIAKFFDIITLYLTFTEGTSYNPAATTAVHAAVNAVSSLHLGHRTNPQLGNSLASGFPSAFFEFPAVQLFLVVHIRHLGQRMGKQAYFQGCYLKRNFGKDQDLAGCSLE</sequence>
<feature type="transmembrane region" description="Helical" evidence="1">
    <location>
        <begin position="98"/>
        <end position="117"/>
    </location>
</feature>
<evidence type="ECO:0000313" key="3">
    <source>
        <dbReference type="Proteomes" id="UP000316238"/>
    </source>
</evidence>
<organism evidence="2 3">
    <name type="scientific">Candidatus Electronema aureum</name>
    <dbReference type="NCBI Taxonomy" id="2005002"/>
    <lineage>
        <taxon>Bacteria</taxon>
        <taxon>Pseudomonadati</taxon>
        <taxon>Thermodesulfobacteriota</taxon>
        <taxon>Desulfobulbia</taxon>
        <taxon>Desulfobulbales</taxon>
        <taxon>Desulfobulbaceae</taxon>
        <taxon>Candidatus Electronema</taxon>
    </lineage>
</organism>
<keyword evidence="1" id="KW-0472">Membrane</keyword>
<evidence type="ECO:0000313" key="2">
    <source>
        <dbReference type="EMBL" id="TAA73844.1"/>
    </source>
</evidence>
<feature type="transmembrane region" description="Helical" evidence="1">
    <location>
        <begin position="36"/>
        <end position="57"/>
    </location>
</feature>
<evidence type="ECO:0000256" key="1">
    <source>
        <dbReference type="SAM" id="Phobius"/>
    </source>
</evidence>
<protein>
    <submittedName>
        <fullName evidence="2">Uncharacterized protein</fullName>
    </submittedName>
</protein>
<name>A0A521FYK6_9BACT</name>
<dbReference type="EMBL" id="NQJD01000055">
    <property type="protein sequence ID" value="TAA73844.1"/>
    <property type="molecule type" value="Genomic_DNA"/>
</dbReference>
<dbReference type="Proteomes" id="UP000316238">
    <property type="component" value="Unassembled WGS sequence"/>
</dbReference>
<comment type="caution">
    <text evidence="2">The sequence shown here is derived from an EMBL/GenBank/DDBJ whole genome shotgun (WGS) entry which is preliminary data.</text>
</comment>
<proteinExistence type="predicted"/>
<keyword evidence="3" id="KW-1185">Reference proteome</keyword>
<keyword evidence="1" id="KW-1133">Transmembrane helix</keyword>
<reference evidence="2" key="1">
    <citation type="submission" date="2017-07" db="EMBL/GenBank/DDBJ databases">
        <title>The cable genome - Insights into the physiology and evolution of filamentous bacteria capable of sulfide oxidation via long distance electron transfer.</title>
        <authorList>
            <person name="Thorup C."/>
            <person name="Bjerg J.T."/>
            <person name="Schreiber L."/>
            <person name="Nielsen L.P."/>
            <person name="Kjeldsen K.U."/>
            <person name="Boesen T."/>
            <person name="Boggild A."/>
            <person name="Meysman F."/>
            <person name="Geelhoed J."/>
            <person name="Schramm A."/>
        </authorList>
    </citation>
    <scope>NUCLEOTIDE SEQUENCE [LARGE SCALE GENOMIC DNA]</scope>
    <source>
        <strain evidence="2">GS</strain>
    </source>
</reference>
<gene>
    <name evidence="2" type="ORF">CDV28_1556</name>
</gene>
<dbReference type="AlphaFoldDB" id="A0A521FYK6"/>
<keyword evidence="1" id="KW-0812">Transmembrane</keyword>